<dbReference type="GO" id="GO:0000978">
    <property type="term" value="F:RNA polymerase II cis-regulatory region sequence-specific DNA binding"/>
    <property type="evidence" value="ECO:0007669"/>
    <property type="project" value="TreeGrafter"/>
</dbReference>
<evidence type="ECO:0000256" key="3">
    <source>
        <dbReference type="ARBA" id="ARBA00023125"/>
    </source>
</evidence>
<evidence type="ECO:0000256" key="6">
    <source>
        <dbReference type="SAM" id="MobiDB-lite"/>
    </source>
</evidence>
<evidence type="ECO:0000256" key="4">
    <source>
        <dbReference type="ARBA" id="ARBA00023163"/>
    </source>
</evidence>
<proteinExistence type="predicted"/>
<reference evidence="8" key="1">
    <citation type="submission" date="2024-03" db="EMBL/GenBank/DDBJ databases">
        <title>WGS assembly of Saponaria officinalis var. Norfolk2.</title>
        <authorList>
            <person name="Jenkins J."/>
            <person name="Shu S."/>
            <person name="Grimwood J."/>
            <person name="Barry K."/>
            <person name="Goodstein D."/>
            <person name="Schmutz J."/>
            <person name="Leebens-Mack J."/>
            <person name="Osbourn A."/>
        </authorList>
    </citation>
    <scope>NUCLEOTIDE SEQUENCE [LARGE SCALE GENOMIC DNA]</scope>
    <source>
        <strain evidence="8">JIC</strain>
    </source>
</reference>
<organism evidence="8 9">
    <name type="scientific">Saponaria officinalis</name>
    <name type="common">Common soapwort</name>
    <name type="synonym">Lychnis saponaria</name>
    <dbReference type="NCBI Taxonomy" id="3572"/>
    <lineage>
        <taxon>Eukaryota</taxon>
        <taxon>Viridiplantae</taxon>
        <taxon>Streptophyta</taxon>
        <taxon>Embryophyta</taxon>
        <taxon>Tracheophyta</taxon>
        <taxon>Spermatophyta</taxon>
        <taxon>Magnoliopsida</taxon>
        <taxon>eudicotyledons</taxon>
        <taxon>Gunneridae</taxon>
        <taxon>Pentapetalae</taxon>
        <taxon>Caryophyllales</taxon>
        <taxon>Caryophyllaceae</taxon>
        <taxon>Caryophylleae</taxon>
        <taxon>Saponaria</taxon>
    </lineage>
</organism>
<protein>
    <recommendedName>
        <fullName evidence="7">BHLH domain-containing protein</fullName>
    </recommendedName>
</protein>
<name>A0AAW1KDH3_SAPOF</name>
<keyword evidence="2" id="KW-0805">Transcription regulation</keyword>
<gene>
    <name evidence="8" type="ORF">RND81_06G193200</name>
</gene>
<dbReference type="InterPro" id="IPR011598">
    <property type="entry name" value="bHLH_dom"/>
</dbReference>
<dbReference type="FunFam" id="4.10.280.10:FF:000022">
    <property type="entry name" value="Basic helix-loop-helix transcription factor"/>
    <property type="match status" value="1"/>
</dbReference>
<dbReference type="EMBL" id="JBDFQZ010000006">
    <property type="protein sequence ID" value="KAK9715843.1"/>
    <property type="molecule type" value="Genomic_DNA"/>
</dbReference>
<feature type="region of interest" description="Disordered" evidence="6">
    <location>
        <begin position="195"/>
        <end position="240"/>
    </location>
</feature>
<dbReference type="PANTHER" id="PTHR16223:SF274">
    <property type="entry name" value="TRANSCRIPTION FACTOR BHLH84"/>
    <property type="match status" value="1"/>
</dbReference>
<dbReference type="Pfam" id="PF00010">
    <property type="entry name" value="HLH"/>
    <property type="match status" value="1"/>
</dbReference>
<dbReference type="InterPro" id="IPR036638">
    <property type="entry name" value="HLH_DNA-bd_sf"/>
</dbReference>
<keyword evidence="3" id="KW-0238">DNA-binding</keyword>
<comment type="subcellular location">
    <subcellularLocation>
        <location evidence="1">Nucleus</location>
    </subcellularLocation>
</comment>
<dbReference type="Proteomes" id="UP001443914">
    <property type="component" value="Unassembled WGS sequence"/>
</dbReference>
<dbReference type="PANTHER" id="PTHR16223">
    <property type="entry name" value="TRANSCRIPTION FACTOR BHLH83-RELATED"/>
    <property type="match status" value="1"/>
</dbReference>
<dbReference type="GO" id="GO:0000981">
    <property type="term" value="F:DNA-binding transcription factor activity, RNA polymerase II-specific"/>
    <property type="evidence" value="ECO:0007669"/>
    <property type="project" value="TreeGrafter"/>
</dbReference>
<evidence type="ECO:0000256" key="5">
    <source>
        <dbReference type="ARBA" id="ARBA00023242"/>
    </source>
</evidence>
<dbReference type="InterPro" id="IPR045843">
    <property type="entry name" value="IND-like"/>
</dbReference>
<evidence type="ECO:0000313" key="8">
    <source>
        <dbReference type="EMBL" id="KAK9715843.1"/>
    </source>
</evidence>
<keyword evidence="4" id="KW-0804">Transcription</keyword>
<dbReference type="CDD" id="cd11454">
    <property type="entry name" value="bHLH_AtIND_like"/>
    <property type="match status" value="1"/>
</dbReference>
<dbReference type="GO" id="GO:0005634">
    <property type="term" value="C:nucleus"/>
    <property type="evidence" value="ECO:0007669"/>
    <property type="project" value="UniProtKB-SubCell"/>
</dbReference>
<keyword evidence="9" id="KW-1185">Reference proteome</keyword>
<evidence type="ECO:0000259" key="7">
    <source>
        <dbReference type="PROSITE" id="PS50888"/>
    </source>
</evidence>
<keyword evidence="5" id="KW-0539">Nucleus</keyword>
<dbReference type="SUPFAM" id="SSF47459">
    <property type="entry name" value="HLH, helix-loop-helix DNA-binding domain"/>
    <property type="match status" value="1"/>
</dbReference>
<sequence length="324" mass="36317">MELEWSTFNGVSVNEEADFMAKMFPNSSIRNELEMSSNLSLSSSTIYSGYESKNDMISYESGSYNSTDTNYSNCFSSSQESSLSEKSDGIAYQCNEIYFMSDPDQFLAVDGTSLPVGFCLDAKGCIQEFPGNSTEQNRVLNVDMSCDDSDGLKMDLTKGRNLGLNSKMEMEEIEAVEDDKSLDLLEHARKRCRKSEVQKGKRNVRSKSSNSISSCISQEESNGENSNAKTRCPRGSAVDPQSLYARKRRERINERLRILQNLIPNGTKVDISTMLEEAVQYVKFLELQIKLLSSDDLWMFAPLAYNGLDIGLDSKLRSMLSPET</sequence>
<feature type="domain" description="BHLH" evidence="7">
    <location>
        <begin position="236"/>
        <end position="285"/>
    </location>
</feature>
<evidence type="ECO:0000256" key="1">
    <source>
        <dbReference type="ARBA" id="ARBA00004123"/>
    </source>
</evidence>
<dbReference type="GO" id="GO:0048766">
    <property type="term" value="P:root hair initiation"/>
    <property type="evidence" value="ECO:0007669"/>
    <property type="project" value="UniProtKB-ARBA"/>
</dbReference>
<dbReference type="Gene3D" id="4.10.280.10">
    <property type="entry name" value="Helix-loop-helix DNA-binding domain"/>
    <property type="match status" value="1"/>
</dbReference>
<accession>A0AAW1KDH3</accession>
<comment type="caution">
    <text evidence="8">The sequence shown here is derived from an EMBL/GenBank/DDBJ whole genome shotgun (WGS) entry which is preliminary data.</text>
</comment>
<evidence type="ECO:0000313" key="9">
    <source>
        <dbReference type="Proteomes" id="UP001443914"/>
    </source>
</evidence>
<dbReference type="PROSITE" id="PS50888">
    <property type="entry name" value="BHLH"/>
    <property type="match status" value="1"/>
</dbReference>
<feature type="compositionally biased region" description="Low complexity" evidence="6">
    <location>
        <begin position="206"/>
        <end position="220"/>
    </location>
</feature>
<dbReference type="SMART" id="SM00353">
    <property type="entry name" value="HLH"/>
    <property type="match status" value="1"/>
</dbReference>
<dbReference type="AlphaFoldDB" id="A0AAW1KDH3"/>
<evidence type="ECO:0000256" key="2">
    <source>
        <dbReference type="ARBA" id="ARBA00023015"/>
    </source>
</evidence>
<dbReference type="GO" id="GO:0046983">
    <property type="term" value="F:protein dimerization activity"/>
    <property type="evidence" value="ECO:0007669"/>
    <property type="project" value="InterPro"/>
</dbReference>